<dbReference type="GO" id="GO:0020037">
    <property type="term" value="F:heme binding"/>
    <property type="evidence" value="ECO:0007669"/>
    <property type="project" value="InterPro"/>
</dbReference>
<dbReference type="GO" id="GO:0005506">
    <property type="term" value="F:iron ion binding"/>
    <property type="evidence" value="ECO:0007669"/>
    <property type="project" value="InterPro"/>
</dbReference>
<dbReference type="GO" id="GO:0022900">
    <property type="term" value="P:electron transport chain"/>
    <property type="evidence" value="ECO:0007669"/>
    <property type="project" value="InterPro"/>
</dbReference>
<protein>
    <recommendedName>
        <fullName evidence="4">Cytochrome c</fullName>
    </recommendedName>
</protein>
<evidence type="ECO:0000313" key="2">
    <source>
        <dbReference type="EMBL" id="PXX44050.1"/>
    </source>
</evidence>
<organism evidence="2 3">
    <name type="scientific">Undibacterium pigrum</name>
    <dbReference type="NCBI Taxonomy" id="401470"/>
    <lineage>
        <taxon>Bacteria</taxon>
        <taxon>Pseudomonadati</taxon>
        <taxon>Pseudomonadota</taxon>
        <taxon>Betaproteobacteria</taxon>
        <taxon>Burkholderiales</taxon>
        <taxon>Oxalobacteraceae</taxon>
        <taxon>Undibacterium</taxon>
    </lineage>
</organism>
<dbReference type="EMBL" id="QJKB01000003">
    <property type="protein sequence ID" value="PXX44050.1"/>
    <property type="molecule type" value="Genomic_DNA"/>
</dbReference>
<gene>
    <name evidence="2" type="ORF">DFR42_103319</name>
</gene>
<reference evidence="2 3" key="1">
    <citation type="submission" date="2018-05" db="EMBL/GenBank/DDBJ databases">
        <title>Genomic Encyclopedia of Type Strains, Phase IV (KMG-IV): sequencing the most valuable type-strain genomes for metagenomic binning, comparative biology and taxonomic classification.</title>
        <authorList>
            <person name="Goeker M."/>
        </authorList>
    </citation>
    <scope>NUCLEOTIDE SEQUENCE [LARGE SCALE GENOMIC DNA]</scope>
    <source>
        <strain evidence="2 3">DSM 19792</strain>
    </source>
</reference>
<evidence type="ECO:0000313" key="3">
    <source>
        <dbReference type="Proteomes" id="UP000247792"/>
    </source>
</evidence>
<dbReference type="GO" id="GO:0009055">
    <property type="term" value="F:electron transfer activity"/>
    <property type="evidence" value="ECO:0007669"/>
    <property type="project" value="InterPro"/>
</dbReference>
<dbReference type="Proteomes" id="UP000247792">
    <property type="component" value="Unassembled WGS sequence"/>
</dbReference>
<dbReference type="SUPFAM" id="SSF47175">
    <property type="entry name" value="Cytochromes"/>
    <property type="match status" value="1"/>
</dbReference>
<sequence length="136" mass="15155">MKSGTVVRKYALLLALMALLALAVGTSSAASMLDFDIWMRKIDKKIVDVQKRIAQKDDEAAIQSAEEIEDLYLKMENYFIQIKHPEEAVQMSREGKEAAAIISASVRNQDYDKGVLAAVSIARACSACHDNYRPFK</sequence>
<dbReference type="AlphaFoldDB" id="A0A318J8N7"/>
<feature type="chain" id="PRO_5016285242" description="Cytochrome c" evidence="1">
    <location>
        <begin position="30"/>
        <end position="136"/>
    </location>
</feature>
<name>A0A318J8N7_9BURK</name>
<keyword evidence="3" id="KW-1185">Reference proteome</keyword>
<comment type="caution">
    <text evidence="2">The sequence shown here is derived from an EMBL/GenBank/DDBJ whole genome shotgun (WGS) entry which is preliminary data.</text>
</comment>
<dbReference type="InterPro" id="IPR010980">
    <property type="entry name" value="Cyt_c/b562"/>
</dbReference>
<feature type="signal peptide" evidence="1">
    <location>
        <begin position="1"/>
        <end position="29"/>
    </location>
</feature>
<evidence type="ECO:0000256" key="1">
    <source>
        <dbReference type="SAM" id="SignalP"/>
    </source>
</evidence>
<evidence type="ECO:0008006" key="4">
    <source>
        <dbReference type="Google" id="ProtNLM"/>
    </source>
</evidence>
<proteinExistence type="predicted"/>
<accession>A0A318J8N7</accession>
<keyword evidence="1" id="KW-0732">Signal</keyword>